<comment type="caution">
    <text evidence="1">The sequence shown here is derived from an EMBL/GenBank/DDBJ whole genome shotgun (WGS) entry which is preliminary data.</text>
</comment>
<protein>
    <submittedName>
        <fullName evidence="1">Unnamed protein product</fullName>
    </submittedName>
</protein>
<organism evidence="1 2">
    <name type="scientific">Ambrosiozyma monospora</name>
    <name type="common">Yeast</name>
    <name type="synonym">Endomycopsis monosporus</name>
    <dbReference type="NCBI Taxonomy" id="43982"/>
    <lineage>
        <taxon>Eukaryota</taxon>
        <taxon>Fungi</taxon>
        <taxon>Dikarya</taxon>
        <taxon>Ascomycota</taxon>
        <taxon>Saccharomycotina</taxon>
        <taxon>Pichiomycetes</taxon>
        <taxon>Pichiales</taxon>
        <taxon>Pichiaceae</taxon>
        <taxon>Ambrosiozyma</taxon>
    </lineage>
</organism>
<name>A0ACB5U8E1_AMBMO</name>
<reference evidence="1" key="1">
    <citation type="submission" date="2023-04" db="EMBL/GenBank/DDBJ databases">
        <title>Ambrosiozyma monospora NBRC 10751.</title>
        <authorList>
            <person name="Ichikawa N."/>
            <person name="Sato H."/>
            <person name="Tonouchi N."/>
        </authorList>
    </citation>
    <scope>NUCLEOTIDE SEQUENCE</scope>
    <source>
        <strain evidence="1">NBRC 10751</strain>
    </source>
</reference>
<dbReference type="EMBL" id="BSXS01013141">
    <property type="protein sequence ID" value="GMF03624.1"/>
    <property type="molecule type" value="Genomic_DNA"/>
</dbReference>
<evidence type="ECO:0000313" key="2">
    <source>
        <dbReference type="Proteomes" id="UP001165064"/>
    </source>
</evidence>
<gene>
    <name evidence="1" type="ORF">Amon02_001185000</name>
</gene>
<accession>A0ACB5U8E1</accession>
<dbReference type="Proteomes" id="UP001165064">
    <property type="component" value="Unassembled WGS sequence"/>
</dbReference>
<keyword evidence="2" id="KW-1185">Reference proteome</keyword>
<sequence length="166" mass="18811">MISRVDFTTTDDFFKFSEESDSKQMLKKFELKICLNASHVDGLKTLNAQADQAILAYPLKKSKLQNGRIKVLEISGDSYIDCNFSGLTSLKKRMVVLPSPKNTIIRNPSVKIDSKIFDRLSLSIEMLDISGAIIVPPKSYFRLPIKSLTYWPKQLASVWTHPLQTN</sequence>
<proteinExistence type="predicted"/>
<evidence type="ECO:0000313" key="1">
    <source>
        <dbReference type="EMBL" id="GMF03624.1"/>
    </source>
</evidence>